<dbReference type="AlphaFoldDB" id="A0A1Z4BSR3"/>
<organism evidence="1 2">
    <name type="scientific">Capnocytophaga endodontalis</name>
    <dbReference type="NCBI Taxonomy" id="2708117"/>
    <lineage>
        <taxon>Bacteria</taxon>
        <taxon>Pseudomonadati</taxon>
        <taxon>Bacteroidota</taxon>
        <taxon>Flavobacteriia</taxon>
        <taxon>Flavobacteriales</taxon>
        <taxon>Flavobacteriaceae</taxon>
        <taxon>Capnocytophaga</taxon>
    </lineage>
</organism>
<evidence type="ECO:0008006" key="3">
    <source>
        <dbReference type="Google" id="ProtNLM"/>
    </source>
</evidence>
<dbReference type="RefSeq" id="WP_088595126.1">
    <property type="nucleotide sequence ID" value="NZ_CP022022.1"/>
</dbReference>
<sequence>MFELNNEQRKYVGLDPILPHWDRVLLAGDKHRPESILYFDGDIIKRQIISTKEKYIEKQYEEATRNRETLLPKTSKGKEVPLQANHFEKRTPIGVWVEIKNDRLAITSYTSEITFYDTLWEKPSDRKQTSIPQQIADFIAQSPANHLEEIAEFKQQKRKHVKFKKGDIFCFKLNRTQYGFGRVVLDIYKIQKENMIPKNHFWRFLFGRAVMIQFFVYASDTKNVAIEVLQQQKTMPSNVMMDNNLFYGEYEIIGNVPIPDEEYDFPINFEDDGFMLYGGPKYFLQWGLIQLGMSEAAFDERAEKLKTLTDNLDYNNRGNGISPQMYRKHRLAQMLSGEDLCWCDRDLRAPFNKAIKDEILTIFGLDPTASYAANCKKLYTIPLPSELKD</sequence>
<reference evidence="2" key="1">
    <citation type="submission" date="2017-06" db="EMBL/GenBank/DDBJ databases">
        <title>Complete genome sequence of Capnocytophaga sp. KCOM 1579 (=ChDC OS43) isolated from a human refractory periapical abscess lesion.</title>
        <authorList>
            <person name="Kook J.-K."/>
            <person name="Park S.-N."/>
            <person name="Lim Y.K."/>
            <person name="Roh H."/>
        </authorList>
    </citation>
    <scope>NUCLEOTIDE SEQUENCE [LARGE SCALE GENOMIC DNA]</scope>
    <source>
        <strain evidence="2">ChDC OS43</strain>
    </source>
</reference>
<proteinExistence type="predicted"/>
<name>A0A1Z4BSR3_9FLAO</name>
<evidence type="ECO:0000313" key="1">
    <source>
        <dbReference type="EMBL" id="ASF44298.1"/>
    </source>
</evidence>
<gene>
    <name evidence="1" type="ORF">CBG49_15025</name>
</gene>
<dbReference type="KEGG" id="capn:CBG49_15025"/>
<dbReference type="Pfam" id="PF15428">
    <property type="entry name" value="Imm26"/>
    <property type="match status" value="1"/>
</dbReference>
<dbReference type="EMBL" id="CP022022">
    <property type="protein sequence ID" value="ASF44298.1"/>
    <property type="molecule type" value="Genomic_DNA"/>
</dbReference>
<dbReference type="Proteomes" id="UP000197007">
    <property type="component" value="Chromosome"/>
</dbReference>
<keyword evidence="2" id="KW-1185">Reference proteome</keyword>
<evidence type="ECO:0000313" key="2">
    <source>
        <dbReference type="Proteomes" id="UP000197007"/>
    </source>
</evidence>
<dbReference type="GeneID" id="78162927"/>
<dbReference type="InterPro" id="IPR029278">
    <property type="entry name" value="Imm26"/>
</dbReference>
<protein>
    <recommendedName>
        <fullName evidence="3">Immunity protein 26</fullName>
    </recommendedName>
</protein>
<accession>A0A1Z4BSR3</accession>